<accession>A0A518AXQ6</accession>
<dbReference type="InterPro" id="IPR003442">
    <property type="entry name" value="T6A_TsaE"/>
</dbReference>
<dbReference type="AlphaFoldDB" id="A0A518AXQ6"/>
<evidence type="ECO:0000256" key="7">
    <source>
        <dbReference type="ARBA" id="ARBA00022741"/>
    </source>
</evidence>
<sequence>MGPLPRTMSGNMGIMDRWTVMVTTLTFELAREEETRRVGHALGAIAFPGLVVGLIGTLGAGKTFFVRAVAEGLETPDARLVTSPTFLLVQEYAGRLPIYHFDTYRLPSDGAFLDIGPEEYFDGDGISLVEWADRVPEALPPKRLELTLEVTGETSRRLRAIVFGDMSSLLEDWKSRVGDDIATSQA</sequence>
<keyword evidence="7" id="KW-0547">Nucleotide-binding</keyword>
<keyword evidence="4" id="KW-0963">Cytoplasm</keyword>
<dbReference type="SUPFAM" id="SSF52540">
    <property type="entry name" value="P-loop containing nucleoside triphosphate hydrolases"/>
    <property type="match status" value="1"/>
</dbReference>
<keyword evidence="12" id="KW-1185">Reference proteome</keyword>
<organism evidence="11 12">
    <name type="scientific">Kolteria novifilia</name>
    <dbReference type="NCBI Taxonomy" id="2527975"/>
    <lineage>
        <taxon>Bacteria</taxon>
        <taxon>Pseudomonadati</taxon>
        <taxon>Planctomycetota</taxon>
        <taxon>Planctomycetia</taxon>
        <taxon>Kolteriales</taxon>
        <taxon>Kolteriaceae</taxon>
        <taxon>Kolteria</taxon>
    </lineage>
</organism>
<comment type="similarity">
    <text evidence="2">Belongs to the TsaE family.</text>
</comment>
<gene>
    <name evidence="11" type="primary">tsaE</name>
    <name evidence="11" type="ORF">Pan216_03320</name>
</gene>
<dbReference type="PANTHER" id="PTHR33540:SF2">
    <property type="entry name" value="TRNA THREONYLCARBAMOYLADENOSINE BIOSYNTHESIS PROTEIN TSAE"/>
    <property type="match status" value="1"/>
</dbReference>
<dbReference type="Proteomes" id="UP000317093">
    <property type="component" value="Chromosome"/>
</dbReference>
<evidence type="ECO:0000256" key="8">
    <source>
        <dbReference type="ARBA" id="ARBA00022840"/>
    </source>
</evidence>
<dbReference type="GO" id="GO:0002949">
    <property type="term" value="P:tRNA threonylcarbamoyladenosine modification"/>
    <property type="evidence" value="ECO:0007669"/>
    <property type="project" value="InterPro"/>
</dbReference>
<dbReference type="Gene3D" id="3.40.50.300">
    <property type="entry name" value="P-loop containing nucleotide triphosphate hydrolases"/>
    <property type="match status" value="1"/>
</dbReference>
<dbReference type="InterPro" id="IPR027417">
    <property type="entry name" value="P-loop_NTPase"/>
</dbReference>
<keyword evidence="5" id="KW-0819">tRNA processing</keyword>
<dbReference type="KEGG" id="knv:Pan216_03320"/>
<proteinExistence type="inferred from homology"/>
<reference evidence="11 12" key="1">
    <citation type="submission" date="2019-02" db="EMBL/GenBank/DDBJ databases">
        <title>Deep-cultivation of Planctomycetes and their phenomic and genomic characterization uncovers novel biology.</title>
        <authorList>
            <person name="Wiegand S."/>
            <person name="Jogler M."/>
            <person name="Boedeker C."/>
            <person name="Pinto D."/>
            <person name="Vollmers J."/>
            <person name="Rivas-Marin E."/>
            <person name="Kohn T."/>
            <person name="Peeters S.H."/>
            <person name="Heuer A."/>
            <person name="Rast P."/>
            <person name="Oberbeckmann S."/>
            <person name="Bunk B."/>
            <person name="Jeske O."/>
            <person name="Meyerdierks A."/>
            <person name="Storesund J.E."/>
            <person name="Kallscheuer N."/>
            <person name="Luecker S."/>
            <person name="Lage O.M."/>
            <person name="Pohl T."/>
            <person name="Merkel B.J."/>
            <person name="Hornburger P."/>
            <person name="Mueller R.-W."/>
            <person name="Bruemmer F."/>
            <person name="Labrenz M."/>
            <person name="Spormann A.M."/>
            <person name="Op den Camp H."/>
            <person name="Overmann J."/>
            <person name="Amann R."/>
            <person name="Jetten M.S.M."/>
            <person name="Mascher T."/>
            <person name="Medema M.H."/>
            <person name="Devos D.P."/>
            <person name="Kaster A.-K."/>
            <person name="Ovreas L."/>
            <person name="Rohde M."/>
            <person name="Galperin M.Y."/>
            <person name="Jogler C."/>
        </authorList>
    </citation>
    <scope>NUCLEOTIDE SEQUENCE [LARGE SCALE GENOMIC DNA]</scope>
    <source>
        <strain evidence="11 12">Pan216</strain>
    </source>
</reference>
<evidence type="ECO:0000256" key="5">
    <source>
        <dbReference type="ARBA" id="ARBA00022694"/>
    </source>
</evidence>
<keyword evidence="9" id="KW-0460">Magnesium</keyword>
<comment type="subcellular location">
    <subcellularLocation>
        <location evidence="1">Cytoplasm</location>
    </subcellularLocation>
</comment>
<dbReference type="PANTHER" id="PTHR33540">
    <property type="entry name" value="TRNA THREONYLCARBAMOYLADENOSINE BIOSYNTHESIS PROTEIN TSAE"/>
    <property type="match status" value="1"/>
</dbReference>
<evidence type="ECO:0000256" key="6">
    <source>
        <dbReference type="ARBA" id="ARBA00022723"/>
    </source>
</evidence>
<dbReference type="EMBL" id="CP036279">
    <property type="protein sequence ID" value="QDU59503.1"/>
    <property type="molecule type" value="Genomic_DNA"/>
</dbReference>
<dbReference type="GO" id="GO:0005524">
    <property type="term" value="F:ATP binding"/>
    <property type="evidence" value="ECO:0007669"/>
    <property type="project" value="UniProtKB-KW"/>
</dbReference>
<protein>
    <recommendedName>
        <fullName evidence="3">tRNA threonylcarbamoyladenosine biosynthesis protein TsaE</fullName>
    </recommendedName>
    <alternativeName>
        <fullName evidence="10">t(6)A37 threonylcarbamoyladenosine biosynthesis protein TsaE</fullName>
    </alternativeName>
</protein>
<evidence type="ECO:0000256" key="10">
    <source>
        <dbReference type="ARBA" id="ARBA00032441"/>
    </source>
</evidence>
<evidence type="ECO:0000313" key="11">
    <source>
        <dbReference type="EMBL" id="QDU59503.1"/>
    </source>
</evidence>
<keyword evidence="6" id="KW-0479">Metal-binding</keyword>
<dbReference type="Pfam" id="PF02367">
    <property type="entry name" value="TsaE"/>
    <property type="match status" value="1"/>
</dbReference>
<evidence type="ECO:0000256" key="3">
    <source>
        <dbReference type="ARBA" id="ARBA00019010"/>
    </source>
</evidence>
<evidence type="ECO:0000256" key="2">
    <source>
        <dbReference type="ARBA" id="ARBA00007599"/>
    </source>
</evidence>
<name>A0A518AXQ6_9BACT</name>
<evidence type="ECO:0000256" key="1">
    <source>
        <dbReference type="ARBA" id="ARBA00004496"/>
    </source>
</evidence>
<evidence type="ECO:0000313" key="12">
    <source>
        <dbReference type="Proteomes" id="UP000317093"/>
    </source>
</evidence>
<keyword evidence="8" id="KW-0067">ATP-binding</keyword>
<evidence type="ECO:0000256" key="9">
    <source>
        <dbReference type="ARBA" id="ARBA00022842"/>
    </source>
</evidence>
<dbReference type="NCBIfam" id="TIGR00150">
    <property type="entry name" value="T6A_YjeE"/>
    <property type="match status" value="1"/>
</dbReference>
<evidence type="ECO:0000256" key="4">
    <source>
        <dbReference type="ARBA" id="ARBA00022490"/>
    </source>
</evidence>
<dbReference type="GO" id="GO:0046872">
    <property type="term" value="F:metal ion binding"/>
    <property type="evidence" value="ECO:0007669"/>
    <property type="project" value="UniProtKB-KW"/>
</dbReference>
<dbReference type="GO" id="GO:0005737">
    <property type="term" value="C:cytoplasm"/>
    <property type="evidence" value="ECO:0007669"/>
    <property type="project" value="UniProtKB-SubCell"/>
</dbReference>